<gene>
    <name evidence="2" type="ORF">BDZ85DRAFT_86642</name>
</gene>
<dbReference type="OrthoDB" id="3946035at2759"/>
<feature type="region of interest" description="Disordered" evidence="1">
    <location>
        <begin position="1"/>
        <end position="67"/>
    </location>
</feature>
<organism evidence="2 3">
    <name type="scientific">Elsinoe ampelina</name>
    <dbReference type="NCBI Taxonomy" id="302913"/>
    <lineage>
        <taxon>Eukaryota</taxon>
        <taxon>Fungi</taxon>
        <taxon>Dikarya</taxon>
        <taxon>Ascomycota</taxon>
        <taxon>Pezizomycotina</taxon>
        <taxon>Dothideomycetes</taxon>
        <taxon>Dothideomycetidae</taxon>
        <taxon>Myriangiales</taxon>
        <taxon>Elsinoaceae</taxon>
        <taxon>Elsinoe</taxon>
    </lineage>
</organism>
<dbReference type="Proteomes" id="UP000799538">
    <property type="component" value="Unassembled WGS sequence"/>
</dbReference>
<feature type="compositionally biased region" description="Polar residues" evidence="1">
    <location>
        <begin position="26"/>
        <end position="41"/>
    </location>
</feature>
<keyword evidence="3" id="KW-1185">Reference proteome</keyword>
<evidence type="ECO:0000313" key="3">
    <source>
        <dbReference type="Proteomes" id="UP000799538"/>
    </source>
</evidence>
<accession>A0A6A6GH78</accession>
<protein>
    <submittedName>
        <fullName evidence="2">Uncharacterized protein</fullName>
    </submittedName>
</protein>
<feature type="compositionally biased region" description="Polar residues" evidence="1">
    <location>
        <begin position="1"/>
        <end position="19"/>
    </location>
</feature>
<name>A0A6A6GH78_9PEZI</name>
<dbReference type="AlphaFoldDB" id="A0A6A6GH78"/>
<sequence length="244" mass="25237">MVPPANSNAPQQSSSTSGQPAPGIAPSSQGGTLPFTNQDVEQQQQAISSQQTQQSATGLQPSSGQSKGVARTCLYGICAGANWVFNKVTGAGSLRDPAAINKLRNDWSRTITAGLIAGTVAAITIERQIQASQKVAQGQQILQAQNAQMINLMKDILAAGRCNIGTSGQALSGFCQGIANPQAAPIKRGLTLAARDTSSSCTKISDQHKSDALLKLAESEALGKLQSGDWIALESLLTVVPMPG</sequence>
<dbReference type="EMBL" id="ML992504">
    <property type="protein sequence ID" value="KAF2224967.1"/>
    <property type="molecule type" value="Genomic_DNA"/>
</dbReference>
<evidence type="ECO:0000313" key="2">
    <source>
        <dbReference type="EMBL" id="KAF2224967.1"/>
    </source>
</evidence>
<proteinExistence type="predicted"/>
<feature type="compositionally biased region" description="Low complexity" evidence="1">
    <location>
        <begin position="42"/>
        <end position="57"/>
    </location>
</feature>
<evidence type="ECO:0000256" key="1">
    <source>
        <dbReference type="SAM" id="MobiDB-lite"/>
    </source>
</evidence>
<reference evidence="3" key="1">
    <citation type="journal article" date="2020" name="Stud. Mycol.">
        <title>101 Dothideomycetes genomes: A test case for predicting lifestyles and emergence of pathogens.</title>
        <authorList>
            <person name="Haridas S."/>
            <person name="Albert R."/>
            <person name="Binder M."/>
            <person name="Bloem J."/>
            <person name="LaButti K."/>
            <person name="Salamov A."/>
            <person name="Andreopoulos B."/>
            <person name="Baker S."/>
            <person name="Barry K."/>
            <person name="Bills G."/>
            <person name="Bluhm B."/>
            <person name="Cannon C."/>
            <person name="Castanera R."/>
            <person name="Culley D."/>
            <person name="Daum C."/>
            <person name="Ezra D."/>
            <person name="Gonzalez J."/>
            <person name="Henrissat B."/>
            <person name="Kuo A."/>
            <person name="Liang C."/>
            <person name="Lipzen A."/>
            <person name="Lutzoni F."/>
            <person name="Magnuson J."/>
            <person name="Mondo S."/>
            <person name="Nolan M."/>
            <person name="Ohm R."/>
            <person name="Pangilinan J."/>
            <person name="Park H.-J."/>
            <person name="Ramirez L."/>
            <person name="Alfaro M."/>
            <person name="Sun H."/>
            <person name="Tritt A."/>
            <person name="Yoshinaga Y."/>
            <person name="Zwiers L.-H."/>
            <person name="Turgeon B."/>
            <person name="Goodwin S."/>
            <person name="Spatafora J."/>
            <person name="Crous P."/>
            <person name="Grigoriev I."/>
        </authorList>
    </citation>
    <scope>NUCLEOTIDE SEQUENCE [LARGE SCALE GENOMIC DNA]</scope>
    <source>
        <strain evidence="3">CECT 20119</strain>
    </source>
</reference>